<keyword evidence="2" id="KW-0813">Transport</keyword>
<proteinExistence type="inferred from homology"/>
<keyword evidence="4 9" id="KW-1015">Disulfide bond</keyword>
<evidence type="ECO:0000256" key="8">
    <source>
        <dbReference type="PIRSR" id="PIRSR000077-1"/>
    </source>
</evidence>
<dbReference type="PIRSF" id="PIRSF000077">
    <property type="entry name" value="Thioredoxin"/>
    <property type="match status" value="1"/>
</dbReference>
<organism evidence="11 12">
    <name type="scientific">Clavibacter michiganensis subsp. insidiosus</name>
    <dbReference type="NCBI Taxonomy" id="33014"/>
    <lineage>
        <taxon>Bacteria</taxon>
        <taxon>Bacillati</taxon>
        <taxon>Actinomycetota</taxon>
        <taxon>Actinomycetes</taxon>
        <taxon>Micrococcales</taxon>
        <taxon>Microbacteriaceae</taxon>
        <taxon>Clavibacter</taxon>
    </lineage>
</organism>
<dbReference type="HOGENOM" id="CLU_090389_10_4_11"/>
<dbReference type="PATRIC" id="fig|33014.5.peg.3150"/>
<feature type="domain" description="Thioredoxin" evidence="10">
    <location>
        <begin position="1"/>
        <end position="107"/>
    </location>
</feature>
<dbReference type="PROSITE" id="PS51352">
    <property type="entry name" value="THIOREDOXIN_2"/>
    <property type="match status" value="1"/>
</dbReference>
<dbReference type="FunFam" id="3.40.30.10:FF:000001">
    <property type="entry name" value="Thioredoxin"/>
    <property type="match status" value="1"/>
</dbReference>
<reference evidence="11 12" key="1">
    <citation type="journal article" date="2015" name="Genome Announc.">
        <title>Complete Genome Sequence of Clavibacter michiganensis subsp. insidiosus R1-1 Using PacBio Single-Molecule Real-Time Technology.</title>
        <authorList>
            <person name="Lu Y."/>
            <person name="Samac D.A."/>
            <person name="Glazebrook J."/>
            <person name="Ishimaru C.A."/>
        </authorList>
    </citation>
    <scope>NUCLEOTIDE SEQUENCE [LARGE SCALE GENOMIC DNA]</scope>
    <source>
        <strain evidence="11 12">R1-1</strain>
    </source>
</reference>
<evidence type="ECO:0000256" key="9">
    <source>
        <dbReference type="PIRSR" id="PIRSR000077-4"/>
    </source>
</evidence>
<gene>
    <name evidence="11" type="ORF">VO01_15295</name>
</gene>
<dbReference type="Proteomes" id="UP000032604">
    <property type="component" value="Chromosome"/>
</dbReference>
<dbReference type="KEGG" id="cmh:VO01_15295"/>
<keyword evidence="3" id="KW-0249">Electron transport</keyword>
<dbReference type="Pfam" id="PF00085">
    <property type="entry name" value="Thioredoxin"/>
    <property type="match status" value="1"/>
</dbReference>
<evidence type="ECO:0000313" key="11">
    <source>
        <dbReference type="EMBL" id="AJW80300.1"/>
    </source>
</evidence>
<dbReference type="GO" id="GO:0045454">
    <property type="term" value="P:cell redox homeostasis"/>
    <property type="evidence" value="ECO:0007669"/>
    <property type="project" value="TreeGrafter"/>
</dbReference>
<evidence type="ECO:0000256" key="2">
    <source>
        <dbReference type="ARBA" id="ARBA00022448"/>
    </source>
</evidence>
<dbReference type="EMBL" id="CP011043">
    <property type="protein sequence ID" value="AJW80300.1"/>
    <property type="molecule type" value="Genomic_DNA"/>
</dbReference>
<dbReference type="PROSITE" id="PS00194">
    <property type="entry name" value="THIOREDOXIN_1"/>
    <property type="match status" value="1"/>
</dbReference>
<dbReference type="InterPro" id="IPR017937">
    <property type="entry name" value="Thioredoxin_CS"/>
</dbReference>
<feature type="site" description="Deprotonates C-terminal active site Cys" evidence="8">
    <location>
        <position position="26"/>
    </location>
</feature>
<dbReference type="GO" id="GO:0015035">
    <property type="term" value="F:protein-disulfide reductase activity"/>
    <property type="evidence" value="ECO:0007669"/>
    <property type="project" value="UniProtKB-UniRule"/>
</dbReference>
<feature type="active site" description="Nucleophile" evidence="8">
    <location>
        <position position="35"/>
    </location>
</feature>
<dbReference type="NCBIfam" id="TIGR01068">
    <property type="entry name" value="thioredoxin"/>
    <property type="match status" value="1"/>
</dbReference>
<evidence type="ECO:0000256" key="3">
    <source>
        <dbReference type="ARBA" id="ARBA00022982"/>
    </source>
</evidence>
<dbReference type="CDD" id="cd02947">
    <property type="entry name" value="TRX_family"/>
    <property type="match status" value="1"/>
</dbReference>
<dbReference type="RefSeq" id="WP_045530020.1">
    <property type="nucleotide sequence ID" value="NZ_CP011043.1"/>
</dbReference>
<dbReference type="PRINTS" id="PR00421">
    <property type="entry name" value="THIOREDOXIN"/>
</dbReference>
<evidence type="ECO:0000256" key="4">
    <source>
        <dbReference type="ARBA" id="ARBA00023157"/>
    </source>
</evidence>
<feature type="disulfide bond" description="Redox-active" evidence="9">
    <location>
        <begin position="32"/>
        <end position="35"/>
    </location>
</feature>
<evidence type="ECO:0000256" key="1">
    <source>
        <dbReference type="ARBA" id="ARBA00008987"/>
    </source>
</evidence>
<comment type="similarity">
    <text evidence="1 7">Belongs to the thioredoxin family.</text>
</comment>
<keyword evidence="5 9" id="KW-0676">Redox-active center</keyword>
<dbReference type="SUPFAM" id="SSF52833">
    <property type="entry name" value="Thioredoxin-like"/>
    <property type="match status" value="1"/>
</dbReference>
<protein>
    <recommendedName>
        <fullName evidence="6 7">Thioredoxin</fullName>
    </recommendedName>
</protein>
<evidence type="ECO:0000256" key="7">
    <source>
        <dbReference type="PIRNR" id="PIRNR000077"/>
    </source>
</evidence>
<evidence type="ECO:0000256" key="5">
    <source>
        <dbReference type="ARBA" id="ARBA00023284"/>
    </source>
</evidence>
<feature type="site" description="Contributes to redox potential value" evidence="8">
    <location>
        <position position="34"/>
    </location>
</feature>
<dbReference type="AlphaFoldDB" id="A0A0D5CM05"/>
<dbReference type="InterPro" id="IPR005746">
    <property type="entry name" value="Thioredoxin"/>
</dbReference>
<evidence type="ECO:0000313" key="12">
    <source>
        <dbReference type="Proteomes" id="UP000032604"/>
    </source>
</evidence>
<dbReference type="PANTHER" id="PTHR45663">
    <property type="entry name" value="GEO12009P1"/>
    <property type="match status" value="1"/>
</dbReference>
<feature type="site" description="Contributes to redox potential value" evidence="8">
    <location>
        <position position="33"/>
    </location>
</feature>
<dbReference type="PANTHER" id="PTHR45663:SF11">
    <property type="entry name" value="GEO12009P1"/>
    <property type="match status" value="1"/>
</dbReference>
<evidence type="ECO:0000256" key="6">
    <source>
        <dbReference type="NCBIfam" id="TIGR01068"/>
    </source>
</evidence>
<feature type="active site" description="Nucleophile" evidence="8">
    <location>
        <position position="32"/>
    </location>
</feature>
<name>A0A0D5CM05_9MICO</name>
<dbReference type="GO" id="GO:0005829">
    <property type="term" value="C:cytosol"/>
    <property type="evidence" value="ECO:0007669"/>
    <property type="project" value="TreeGrafter"/>
</dbReference>
<accession>A0A0D5CM05</accession>
<dbReference type="InterPro" id="IPR036249">
    <property type="entry name" value="Thioredoxin-like_sf"/>
</dbReference>
<dbReference type="Gene3D" id="3.40.30.10">
    <property type="entry name" value="Glutaredoxin"/>
    <property type="match status" value="1"/>
</dbReference>
<dbReference type="OrthoDB" id="9790390at2"/>
<dbReference type="InterPro" id="IPR013766">
    <property type="entry name" value="Thioredoxin_domain"/>
</dbReference>
<sequence>MSHSRDVTDASFQADVLDAEKTVIVDFWAPWCGPCKAVSPVLDQIAAENPGIELVKIDVDDNPEIAMKYKITSIPAMKVFQKGEVVKTVIGAKPKPALEHEFADFLK</sequence>
<evidence type="ECO:0000259" key="10">
    <source>
        <dbReference type="PROSITE" id="PS51352"/>
    </source>
</evidence>